<accession>A0ABV9HA08</accession>
<keyword evidence="4" id="KW-1185">Reference proteome</keyword>
<name>A0ABV9HA08_9HYPH</name>
<feature type="chain" id="PRO_5047460750" description="DUF3035 domain-containing protein" evidence="2">
    <location>
        <begin position="26"/>
        <end position="117"/>
    </location>
</feature>
<dbReference type="EMBL" id="JBHSEL010000119">
    <property type="protein sequence ID" value="MFC4625975.1"/>
    <property type="molecule type" value="Genomic_DNA"/>
</dbReference>
<comment type="caution">
    <text evidence="3">The sequence shown here is derived from an EMBL/GenBank/DDBJ whole genome shotgun (WGS) entry which is preliminary data.</text>
</comment>
<feature type="signal peptide" evidence="2">
    <location>
        <begin position="1"/>
        <end position="25"/>
    </location>
</feature>
<evidence type="ECO:0000256" key="1">
    <source>
        <dbReference type="SAM" id="MobiDB-lite"/>
    </source>
</evidence>
<dbReference type="Proteomes" id="UP001596042">
    <property type="component" value="Unassembled WGS sequence"/>
</dbReference>
<dbReference type="RefSeq" id="WP_374830484.1">
    <property type="nucleotide sequence ID" value="NZ_JBHEEZ010000004.1"/>
</dbReference>
<dbReference type="PROSITE" id="PS51257">
    <property type="entry name" value="PROKAR_LIPOPROTEIN"/>
    <property type="match status" value="1"/>
</dbReference>
<evidence type="ECO:0000256" key="2">
    <source>
        <dbReference type="SAM" id="SignalP"/>
    </source>
</evidence>
<organism evidence="3 4">
    <name type="scientific">Daeguia caeni</name>
    <dbReference type="NCBI Taxonomy" id="439612"/>
    <lineage>
        <taxon>Bacteria</taxon>
        <taxon>Pseudomonadati</taxon>
        <taxon>Pseudomonadota</taxon>
        <taxon>Alphaproteobacteria</taxon>
        <taxon>Hyphomicrobiales</taxon>
        <taxon>Brucellaceae</taxon>
        <taxon>Daeguia</taxon>
    </lineage>
</organism>
<gene>
    <name evidence="3" type="ORF">ACFO1V_12290</name>
</gene>
<feature type="region of interest" description="Disordered" evidence="1">
    <location>
        <begin position="29"/>
        <end position="70"/>
    </location>
</feature>
<evidence type="ECO:0000313" key="4">
    <source>
        <dbReference type="Proteomes" id="UP001596042"/>
    </source>
</evidence>
<protein>
    <recommendedName>
        <fullName evidence="5">DUF3035 domain-containing protein</fullName>
    </recommendedName>
</protein>
<keyword evidence="2" id="KW-0732">Signal</keyword>
<feature type="compositionally biased region" description="Polar residues" evidence="1">
    <location>
        <begin position="54"/>
        <end position="66"/>
    </location>
</feature>
<proteinExistence type="predicted"/>
<sequence>MAKRALGKTTSVLAVMAAMALAACAPSKEFRAPPQEGAKRTDTYPTFGRMPKAATQQFTPAEQTALTRGLDGDRTRLKVTKNAGAGLSAAEAAAIRKKTLAETDATLKEIEAGSDAE</sequence>
<evidence type="ECO:0008006" key="5">
    <source>
        <dbReference type="Google" id="ProtNLM"/>
    </source>
</evidence>
<reference evidence="4" key="1">
    <citation type="journal article" date="2019" name="Int. J. Syst. Evol. Microbiol.">
        <title>The Global Catalogue of Microorganisms (GCM) 10K type strain sequencing project: providing services to taxonomists for standard genome sequencing and annotation.</title>
        <authorList>
            <consortium name="The Broad Institute Genomics Platform"/>
            <consortium name="The Broad Institute Genome Sequencing Center for Infectious Disease"/>
            <person name="Wu L."/>
            <person name="Ma J."/>
        </authorList>
    </citation>
    <scope>NUCLEOTIDE SEQUENCE [LARGE SCALE GENOMIC DNA]</scope>
    <source>
        <strain evidence="4">CGMCC 1.15731</strain>
    </source>
</reference>
<evidence type="ECO:0000313" key="3">
    <source>
        <dbReference type="EMBL" id="MFC4625975.1"/>
    </source>
</evidence>